<dbReference type="PANTHER" id="PTHR13318:SF164">
    <property type="entry name" value="F-BOX DOMAIN-CONTAINING PROTEIN"/>
    <property type="match status" value="1"/>
</dbReference>
<dbReference type="GO" id="GO:0031146">
    <property type="term" value="P:SCF-dependent proteasomal ubiquitin-dependent protein catabolic process"/>
    <property type="evidence" value="ECO:0007669"/>
    <property type="project" value="TreeGrafter"/>
</dbReference>
<evidence type="ECO:0000313" key="2">
    <source>
        <dbReference type="EnsemblPlants" id="Bo3g023760.1"/>
    </source>
</evidence>
<evidence type="ECO:0000256" key="1">
    <source>
        <dbReference type="SAM" id="MobiDB-lite"/>
    </source>
</evidence>
<sequence length="492" mass="54861">MSFREKMPTSPKSPLRRRRSSWTGSWLNHPTTSFKEVVSAVIQSQSPRSTSKPQTSDFDFNIDFDFSKVDRTLSLPDSLLLRILQKLPDSQNNNNDVSLVCKRWLSLQGRRLRTLKLLDYDFLLSEKLTSRFPKLTSIDLSNACMNPNPNPNPPRNSNILLCHKSTSFHVSSDSSNWEENLLPSEVIDRGLRVLGRGSCDLLKLVVTNATELGLLGLAEHCSDLQELELRKCNDNILRGIAACESLRVLRLVGSVEGLYTSSVSDIGLTILAQGCKGLVKLELSGCEGSFDGIKAIGQCCEVLEELTICDHRMDDGGWIAALSYFGSLKRLRVLSCRKIDSSPGPEKMLRSCPALESLELVRSCLNDKEGMRALFKVCDGVKRVYIQDCWGLDDDSFSLAKAFRKVRFVSLEGCSVLTTGGLESVILHWEELESMRVVSCKNIKDCEISPALSSLFSLLKELTWRPDTRSHLSSKLEGAGIGKRGGKFFKKR</sequence>
<dbReference type="InterPro" id="IPR032675">
    <property type="entry name" value="LRR_dom_sf"/>
</dbReference>
<keyword evidence="3" id="KW-1185">Reference proteome</keyword>
<dbReference type="eggNOG" id="KOG1947">
    <property type="taxonomic scope" value="Eukaryota"/>
</dbReference>
<name>A0A0D3B3Z7_BRAOL</name>
<dbReference type="OrthoDB" id="550575at2759"/>
<accession>A0A0D3B3Z7</accession>
<dbReference type="EnsemblPlants" id="Bo3g023760.1">
    <property type="protein sequence ID" value="Bo3g023760.1"/>
    <property type="gene ID" value="Bo3g023760"/>
</dbReference>
<dbReference type="HOGENOM" id="CLU_039683_0_0_1"/>
<dbReference type="OMA" id="LSNACMN"/>
<dbReference type="KEGG" id="boe:106328692"/>
<dbReference type="Gramene" id="Bo3g023760.1">
    <property type="protein sequence ID" value="Bo3g023760.1"/>
    <property type="gene ID" value="Bo3g023760"/>
</dbReference>
<dbReference type="FunFam" id="3.80.10.10:FF:001445">
    <property type="entry name" value="F-box protein At5g51380"/>
    <property type="match status" value="1"/>
</dbReference>
<dbReference type="InterPro" id="IPR036047">
    <property type="entry name" value="F-box-like_dom_sf"/>
</dbReference>
<reference evidence="2" key="2">
    <citation type="submission" date="2015-03" db="UniProtKB">
        <authorList>
            <consortium name="EnsemblPlants"/>
        </authorList>
    </citation>
    <scope>IDENTIFICATION</scope>
</reference>
<feature type="region of interest" description="Disordered" evidence="1">
    <location>
        <begin position="1"/>
        <end position="24"/>
    </location>
</feature>
<dbReference type="GeneID" id="106328692"/>
<dbReference type="GO" id="GO:0019005">
    <property type="term" value="C:SCF ubiquitin ligase complex"/>
    <property type="evidence" value="ECO:0007669"/>
    <property type="project" value="TreeGrafter"/>
</dbReference>
<dbReference type="SUPFAM" id="SSF81383">
    <property type="entry name" value="F-box domain"/>
    <property type="match status" value="1"/>
</dbReference>
<dbReference type="AlphaFoldDB" id="A0A0D3B3Z7"/>
<dbReference type="PANTHER" id="PTHR13318">
    <property type="entry name" value="PARTNER OF PAIRED, ISOFORM B-RELATED"/>
    <property type="match status" value="1"/>
</dbReference>
<proteinExistence type="predicted"/>
<evidence type="ECO:0000313" key="3">
    <source>
        <dbReference type="Proteomes" id="UP000032141"/>
    </source>
</evidence>
<organism evidence="2 3">
    <name type="scientific">Brassica oleracea var. oleracea</name>
    <dbReference type="NCBI Taxonomy" id="109376"/>
    <lineage>
        <taxon>Eukaryota</taxon>
        <taxon>Viridiplantae</taxon>
        <taxon>Streptophyta</taxon>
        <taxon>Embryophyta</taxon>
        <taxon>Tracheophyta</taxon>
        <taxon>Spermatophyta</taxon>
        <taxon>Magnoliopsida</taxon>
        <taxon>eudicotyledons</taxon>
        <taxon>Gunneridae</taxon>
        <taxon>Pentapetalae</taxon>
        <taxon>rosids</taxon>
        <taxon>malvids</taxon>
        <taxon>Brassicales</taxon>
        <taxon>Brassicaceae</taxon>
        <taxon>Brassiceae</taxon>
        <taxon>Brassica</taxon>
    </lineage>
</organism>
<dbReference type="Proteomes" id="UP000032141">
    <property type="component" value="Chromosome C3"/>
</dbReference>
<dbReference type="SUPFAM" id="SSF52047">
    <property type="entry name" value="RNI-like"/>
    <property type="match status" value="1"/>
</dbReference>
<protein>
    <submittedName>
        <fullName evidence="2">Uncharacterized protein</fullName>
    </submittedName>
</protein>
<dbReference type="Gene3D" id="3.80.10.10">
    <property type="entry name" value="Ribonuclease Inhibitor"/>
    <property type="match status" value="2"/>
</dbReference>
<reference evidence="2 3" key="1">
    <citation type="journal article" date="2014" name="Genome Biol.">
        <title>Transcriptome and methylome profiling reveals relics of genome dominance in the mesopolyploid Brassica oleracea.</title>
        <authorList>
            <person name="Parkin I.A."/>
            <person name="Koh C."/>
            <person name="Tang H."/>
            <person name="Robinson S.J."/>
            <person name="Kagale S."/>
            <person name="Clarke W.E."/>
            <person name="Town C.D."/>
            <person name="Nixon J."/>
            <person name="Krishnakumar V."/>
            <person name="Bidwell S.L."/>
            <person name="Denoeud F."/>
            <person name="Belcram H."/>
            <person name="Links M.G."/>
            <person name="Just J."/>
            <person name="Clarke C."/>
            <person name="Bender T."/>
            <person name="Huebert T."/>
            <person name="Mason A.S."/>
            <person name="Pires J.C."/>
            <person name="Barker G."/>
            <person name="Moore J."/>
            <person name="Walley P.G."/>
            <person name="Manoli S."/>
            <person name="Batley J."/>
            <person name="Edwards D."/>
            <person name="Nelson M.N."/>
            <person name="Wang X."/>
            <person name="Paterson A.H."/>
            <person name="King G."/>
            <person name="Bancroft I."/>
            <person name="Chalhoub B."/>
            <person name="Sharpe A.G."/>
        </authorList>
    </citation>
    <scope>NUCLEOTIDE SEQUENCE</scope>
    <source>
        <strain evidence="2 3">cv. TO1000</strain>
    </source>
</reference>
<dbReference type="RefSeq" id="XP_013622636.1">
    <property type="nucleotide sequence ID" value="XM_013767182.1"/>
</dbReference>
<dbReference type="STRING" id="109376.A0A0D3B3Z7"/>